<accession>A0AAP5I616</accession>
<evidence type="ECO:0000313" key="2">
    <source>
        <dbReference type="Proteomes" id="UP000667802"/>
    </source>
</evidence>
<gene>
    <name evidence="1" type="ORF">G7B40_012465</name>
</gene>
<keyword evidence="2" id="KW-1185">Reference proteome</keyword>
<proteinExistence type="predicted"/>
<comment type="caution">
    <text evidence="1">The sequence shown here is derived from an EMBL/GenBank/DDBJ whole genome shotgun (WGS) entry which is preliminary data.</text>
</comment>
<reference evidence="2" key="1">
    <citation type="journal article" date="2021" name="Science">
        <title>Hunting the eagle killer: A cyanobacterial neurotoxin causes vacuolar myelinopathy.</title>
        <authorList>
            <person name="Breinlinger S."/>
            <person name="Phillips T.J."/>
            <person name="Haram B.N."/>
            <person name="Mares J."/>
            <person name="Martinez Yerena J.A."/>
            <person name="Hrouzek P."/>
            <person name="Sobotka R."/>
            <person name="Henderson W.M."/>
            <person name="Schmieder P."/>
            <person name="Williams S.M."/>
            <person name="Lauderdale J.D."/>
            <person name="Wilde H.D."/>
            <person name="Gerrin W."/>
            <person name="Kust A."/>
            <person name="Washington J.W."/>
            <person name="Wagner C."/>
            <person name="Geier B."/>
            <person name="Liebeke M."/>
            <person name="Enke H."/>
            <person name="Niedermeyer T.H.J."/>
            <person name="Wilde S.B."/>
        </authorList>
    </citation>
    <scope>NUCLEOTIDE SEQUENCE [LARGE SCALE GENOMIC DNA]</scope>
    <source>
        <strain evidence="2">Thurmond2011</strain>
    </source>
</reference>
<dbReference type="Proteomes" id="UP000667802">
    <property type="component" value="Unassembled WGS sequence"/>
</dbReference>
<organism evidence="1 2">
    <name type="scientific">Aetokthonos hydrillicola Thurmond2011</name>
    <dbReference type="NCBI Taxonomy" id="2712845"/>
    <lineage>
        <taxon>Bacteria</taxon>
        <taxon>Bacillati</taxon>
        <taxon>Cyanobacteriota</taxon>
        <taxon>Cyanophyceae</taxon>
        <taxon>Nostocales</taxon>
        <taxon>Hapalosiphonaceae</taxon>
        <taxon>Aetokthonos</taxon>
    </lineage>
</organism>
<name>A0AAP5I616_9CYAN</name>
<sequence length="54" mass="6697">MEILDLIFSTYRWYRRLRGGLWWRVEIPLFDGPQVVWVHHKPECECCVIQTEQY</sequence>
<dbReference type="AlphaFoldDB" id="A0AAP5I616"/>
<protein>
    <submittedName>
        <fullName evidence="1">Uncharacterized protein</fullName>
    </submittedName>
</protein>
<evidence type="ECO:0000313" key="1">
    <source>
        <dbReference type="EMBL" id="MDR9895375.1"/>
    </source>
</evidence>
<dbReference type="EMBL" id="JAALHA020000004">
    <property type="protein sequence ID" value="MDR9895375.1"/>
    <property type="molecule type" value="Genomic_DNA"/>
</dbReference>
<dbReference type="RefSeq" id="WP_208343743.1">
    <property type="nucleotide sequence ID" value="NZ_CAWQFN010000370.1"/>
</dbReference>